<accession>A0A1N7GXM9</accession>
<feature type="domain" description="Amidase" evidence="2">
    <location>
        <begin position="66"/>
        <end position="464"/>
    </location>
</feature>
<dbReference type="AlphaFoldDB" id="A0A1N7GXM9"/>
<dbReference type="Proteomes" id="UP000185936">
    <property type="component" value="Unassembled WGS sequence"/>
</dbReference>
<dbReference type="InterPro" id="IPR000120">
    <property type="entry name" value="Amidase"/>
</dbReference>
<keyword evidence="3" id="KW-0808">Transferase</keyword>
<reference evidence="4" key="1">
    <citation type="submission" date="2017-01" db="EMBL/GenBank/DDBJ databases">
        <authorList>
            <person name="Varghese N."/>
            <person name="Submissions S."/>
        </authorList>
    </citation>
    <scope>NUCLEOTIDE SEQUENCE [LARGE SCALE GENOMIC DNA]</scope>
    <source>
        <strain evidence="4">type strain: HArc-</strain>
    </source>
</reference>
<dbReference type="RefSeq" id="WP_076610580.1">
    <property type="nucleotide sequence ID" value="NZ_FTNR01000017.1"/>
</dbReference>
<keyword evidence="4" id="KW-1185">Reference proteome</keyword>
<evidence type="ECO:0000313" key="4">
    <source>
        <dbReference type="Proteomes" id="UP000185936"/>
    </source>
</evidence>
<dbReference type="PANTHER" id="PTHR11895:SF7">
    <property type="entry name" value="GLUTAMYL-TRNA(GLN) AMIDOTRANSFERASE SUBUNIT A, MITOCHONDRIAL"/>
    <property type="match status" value="1"/>
</dbReference>
<dbReference type="Gene3D" id="3.90.1300.10">
    <property type="entry name" value="Amidase signature (AS) domain"/>
    <property type="match status" value="1"/>
</dbReference>
<dbReference type="OrthoDB" id="7931at2157"/>
<dbReference type="InterPro" id="IPR036928">
    <property type="entry name" value="AS_sf"/>
</dbReference>
<dbReference type="Pfam" id="PF01425">
    <property type="entry name" value="Amidase"/>
    <property type="match status" value="1"/>
</dbReference>
<dbReference type="EMBL" id="FTNR01000017">
    <property type="protein sequence ID" value="SIS17334.1"/>
    <property type="molecule type" value="Genomic_DNA"/>
</dbReference>
<dbReference type="PROSITE" id="PS00571">
    <property type="entry name" value="AMIDASES"/>
    <property type="match status" value="1"/>
</dbReference>
<dbReference type="SUPFAM" id="SSF75304">
    <property type="entry name" value="Amidase signature (AS) enzymes"/>
    <property type="match status" value="1"/>
</dbReference>
<dbReference type="InterPro" id="IPR020556">
    <property type="entry name" value="Amidase_CS"/>
</dbReference>
<feature type="region of interest" description="Disordered" evidence="1">
    <location>
        <begin position="31"/>
        <end position="57"/>
    </location>
</feature>
<sequence>MTESDLAAMRTQAERLGFDLSESLLEEILETATAGDSEATATTTQSAEGVGHRSDDDENALLAVFDEPRTRTDSGPLAGTTLAVKDNIAVADLEMTCGSAAYSVVPSETAPSVDRLLDAGIALVGKANMEPFAMGPTGEFSDFGHVTNPLDSEIVAGGSSSGSAAAVAAGSVDVALGTDTGGSVRLPAACCGIVGVKSSHRLVPRNGFVDFAPSLDTIGPMTRDVSTAASALAAMAGPDPRDPTSADRSLEFETLEDLDDVEGLTVGIPETPFERSSDEVADAVRTVTDRLSTLGIKTVPVELDLGDTEAAYLNIGAAEFSWLVSGNGVTRGQGTGYNEELRQAFAAAREAGLGEHVARRILPPAFLDMTSGGATYAAARAEGIEFTTRLETAFESVDVLVAPTLRVRPPAVETVTTRADLIPILGNTAPFNIAGTPAVTVPVTSLDGLPVSAQAIAPQFEDGLALRVARALERVAD</sequence>
<organism evidence="3 4">
    <name type="scientific">Natronorubrum thiooxidans</name>
    <dbReference type="NCBI Taxonomy" id="308853"/>
    <lineage>
        <taxon>Archaea</taxon>
        <taxon>Methanobacteriati</taxon>
        <taxon>Methanobacteriota</taxon>
        <taxon>Stenosarchaea group</taxon>
        <taxon>Halobacteria</taxon>
        <taxon>Halobacteriales</taxon>
        <taxon>Natrialbaceae</taxon>
        <taxon>Natronorubrum</taxon>
    </lineage>
</organism>
<dbReference type="PANTHER" id="PTHR11895">
    <property type="entry name" value="TRANSAMIDASE"/>
    <property type="match status" value="1"/>
</dbReference>
<dbReference type="InterPro" id="IPR023631">
    <property type="entry name" value="Amidase_dom"/>
</dbReference>
<evidence type="ECO:0000259" key="2">
    <source>
        <dbReference type="Pfam" id="PF01425"/>
    </source>
</evidence>
<dbReference type="STRING" id="308853.SAMN05421752_11742"/>
<evidence type="ECO:0000313" key="3">
    <source>
        <dbReference type="EMBL" id="SIS17334.1"/>
    </source>
</evidence>
<evidence type="ECO:0000256" key="1">
    <source>
        <dbReference type="SAM" id="MobiDB-lite"/>
    </source>
</evidence>
<protein>
    <submittedName>
        <fullName evidence="3">Aspartyl-tRNA(Asn)/glutamyl-tRNA(Gln) amidotransferase subunit A</fullName>
    </submittedName>
</protein>
<gene>
    <name evidence="3" type="ORF">SAMN05421752_11742</name>
</gene>
<dbReference type="GO" id="GO:0016740">
    <property type="term" value="F:transferase activity"/>
    <property type="evidence" value="ECO:0007669"/>
    <property type="project" value="UniProtKB-KW"/>
</dbReference>
<name>A0A1N7GXM9_9EURY</name>
<proteinExistence type="predicted"/>